<dbReference type="EMBL" id="JABACJ020000022">
    <property type="protein sequence ID" value="MBU3877789.1"/>
    <property type="molecule type" value="Genomic_DNA"/>
</dbReference>
<organism evidence="2 3">
    <name type="scientific">Faecalicatena faecalis</name>
    <dbReference type="NCBI Taxonomy" id="2726362"/>
    <lineage>
        <taxon>Bacteria</taxon>
        <taxon>Bacillati</taxon>
        <taxon>Bacillota</taxon>
        <taxon>Clostridia</taxon>
        <taxon>Lachnospirales</taxon>
        <taxon>Lachnospiraceae</taxon>
        <taxon>Faecalicatena</taxon>
    </lineage>
</organism>
<protein>
    <submittedName>
        <fullName evidence="2">Uncharacterized protein</fullName>
    </submittedName>
</protein>
<reference evidence="2 3" key="1">
    <citation type="submission" date="2021-06" db="EMBL/GenBank/DDBJ databases">
        <title>Faecalicatena sp. nov. isolated from porcine feces.</title>
        <authorList>
            <person name="Oh B.S."/>
            <person name="Lee J.H."/>
        </authorList>
    </citation>
    <scope>NUCLEOTIDE SEQUENCE [LARGE SCALE GENOMIC DNA]</scope>
    <source>
        <strain evidence="2 3">AGMB00832</strain>
    </source>
</reference>
<accession>A0ABS6D853</accession>
<evidence type="ECO:0000256" key="1">
    <source>
        <dbReference type="SAM" id="MobiDB-lite"/>
    </source>
</evidence>
<feature type="compositionally biased region" description="Polar residues" evidence="1">
    <location>
        <begin position="69"/>
        <end position="84"/>
    </location>
</feature>
<evidence type="ECO:0000313" key="3">
    <source>
        <dbReference type="Proteomes" id="UP000723714"/>
    </source>
</evidence>
<proteinExistence type="predicted"/>
<evidence type="ECO:0000313" key="2">
    <source>
        <dbReference type="EMBL" id="MBU3877789.1"/>
    </source>
</evidence>
<feature type="compositionally biased region" description="Basic and acidic residues" evidence="1">
    <location>
        <begin position="44"/>
        <end position="68"/>
    </location>
</feature>
<dbReference type="Proteomes" id="UP000723714">
    <property type="component" value="Unassembled WGS sequence"/>
</dbReference>
<sequence>MLKKNSVQIFSCRMQYTTTHFTRNLFRFSLLVAACMLFTGCSKKRADPSPKVSSEKTDTTQDDLKPKDSNTAPASGQKSFQQPDKNTVLSIRSAALAGMDSKDVERLKTIICNANLRLEALLIFGDLQDHLTDPNDGYWNYLEQTGEIITGYSYKTEDWEKKDSLGLTDEEFQQQYGEPVYAHNDYDAKAILRLLEELKLSIYNDAFSQDFDILIELVQKAKETHDVNCVINIYRILHDMDYYLLRYGPEDLGKYVQDKSTILKFYGVLEDYKGTEYYNKEGFLS</sequence>
<name>A0ABS6D853_9FIRM</name>
<feature type="region of interest" description="Disordered" evidence="1">
    <location>
        <begin position="44"/>
        <end position="84"/>
    </location>
</feature>
<gene>
    <name evidence="2" type="ORF">HGO97_018460</name>
</gene>
<comment type="caution">
    <text evidence="2">The sequence shown here is derived from an EMBL/GenBank/DDBJ whole genome shotgun (WGS) entry which is preliminary data.</text>
</comment>
<keyword evidence="3" id="KW-1185">Reference proteome</keyword>
<dbReference type="RefSeq" id="WP_216244413.1">
    <property type="nucleotide sequence ID" value="NZ_JABACJ020000022.1"/>
</dbReference>